<dbReference type="AlphaFoldDB" id="A0AAV7SXN5"/>
<dbReference type="EMBL" id="JANPWB010000007">
    <property type="protein sequence ID" value="KAJ1168875.1"/>
    <property type="molecule type" value="Genomic_DNA"/>
</dbReference>
<gene>
    <name evidence="1" type="ORF">NDU88_000787</name>
</gene>
<proteinExistence type="predicted"/>
<protein>
    <submittedName>
        <fullName evidence="1">Uncharacterized protein</fullName>
    </submittedName>
</protein>
<evidence type="ECO:0000313" key="2">
    <source>
        <dbReference type="Proteomes" id="UP001066276"/>
    </source>
</evidence>
<comment type="caution">
    <text evidence="1">The sequence shown here is derived from an EMBL/GenBank/DDBJ whole genome shotgun (WGS) entry which is preliminary data.</text>
</comment>
<dbReference type="Proteomes" id="UP001066276">
    <property type="component" value="Chromosome 4_1"/>
</dbReference>
<organism evidence="1 2">
    <name type="scientific">Pleurodeles waltl</name>
    <name type="common">Iberian ribbed newt</name>
    <dbReference type="NCBI Taxonomy" id="8319"/>
    <lineage>
        <taxon>Eukaryota</taxon>
        <taxon>Metazoa</taxon>
        <taxon>Chordata</taxon>
        <taxon>Craniata</taxon>
        <taxon>Vertebrata</taxon>
        <taxon>Euteleostomi</taxon>
        <taxon>Amphibia</taxon>
        <taxon>Batrachia</taxon>
        <taxon>Caudata</taxon>
        <taxon>Salamandroidea</taxon>
        <taxon>Salamandridae</taxon>
        <taxon>Pleurodelinae</taxon>
        <taxon>Pleurodeles</taxon>
    </lineage>
</organism>
<sequence>MPLRSHHTAAHCPRPSYEGAACAAISIRRDEQSSQDLVAKGWLLGTQDRSKQVSWDAPETANVVNAALGTAHPSASVTHSDPGTLALNPWSDLAGLAILHRLPVPLCYTLALDTWHNPAAQSESRLTPARVTLALPASPQHVAVRLIPPGPAPPHPSF</sequence>
<name>A0AAV7SXN5_PLEWA</name>
<reference evidence="1" key="1">
    <citation type="journal article" date="2022" name="bioRxiv">
        <title>Sequencing and chromosome-scale assembly of the giantPleurodeles waltlgenome.</title>
        <authorList>
            <person name="Brown T."/>
            <person name="Elewa A."/>
            <person name="Iarovenko S."/>
            <person name="Subramanian E."/>
            <person name="Araus A.J."/>
            <person name="Petzold A."/>
            <person name="Susuki M."/>
            <person name="Suzuki K.-i.T."/>
            <person name="Hayashi T."/>
            <person name="Toyoda A."/>
            <person name="Oliveira C."/>
            <person name="Osipova E."/>
            <person name="Leigh N.D."/>
            <person name="Simon A."/>
            <person name="Yun M.H."/>
        </authorList>
    </citation>
    <scope>NUCLEOTIDE SEQUENCE</scope>
    <source>
        <strain evidence="1">20211129_DDA</strain>
        <tissue evidence="1">Liver</tissue>
    </source>
</reference>
<accession>A0AAV7SXN5</accession>
<evidence type="ECO:0000313" key="1">
    <source>
        <dbReference type="EMBL" id="KAJ1168875.1"/>
    </source>
</evidence>
<keyword evidence="2" id="KW-1185">Reference proteome</keyword>